<dbReference type="Proteomes" id="UP000016923">
    <property type="component" value="Unassembled WGS sequence"/>
</dbReference>
<dbReference type="CDD" id="cd03181">
    <property type="entry name" value="GST_C_EF1Bgamma_like"/>
    <property type="match status" value="1"/>
</dbReference>
<dbReference type="Gene3D" id="3.30.70.1010">
    <property type="entry name" value="Translation elongation factor EF1B, gamma chain, conserved domain"/>
    <property type="match status" value="1"/>
</dbReference>
<dbReference type="FunFam" id="1.20.1050.10:FF:000006">
    <property type="entry name" value="Elongation factor 1 gamma"/>
    <property type="match status" value="1"/>
</dbReference>
<organism evidence="9 10">
    <name type="scientific">Ophiostoma piceae (strain UAMH 11346)</name>
    <name type="common">Sap stain fungus</name>
    <dbReference type="NCBI Taxonomy" id="1262450"/>
    <lineage>
        <taxon>Eukaryota</taxon>
        <taxon>Fungi</taxon>
        <taxon>Dikarya</taxon>
        <taxon>Ascomycota</taxon>
        <taxon>Pezizomycotina</taxon>
        <taxon>Sordariomycetes</taxon>
        <taxon>Sordariomycetidae</taxon>
        <taxon>Ophiostomatales</taxon>
        <taxon>Ophiostomataceae</taxon>
        <taxon>Ophiostoma</taxon>
    </lineage>
</organism>
<evidence type="ECO:0000313" key="9">
    <source>
        <dbReference type="EMBL" id="EPE09652.1"/>
    </source>
</evidence>
<dbReference type="InterPro" id="IPR004045">
    <property type="entry name" value="Glutathione_S-Trfase_N"/>
</dbReference>
<dbReference type="OMA" id="TQYFSWT"/>
<keyword evidence="10" id="KW-1185">Reference proteome</keyword>
<dbReference type="EMBL" id="KE148147">
    <property type="protein sequence ID" value="EPE09652.1"/>
    <property type="molecule type" value="Genomic_DNA"/>
</dbReference>
<keyword evidence="3 4" id="KW-0648">Protein biosynthesis</keyword>
<dbReference type="SMART" id="SM01183">
    <property type="entry name" value="EF1G"/>
    <property type="match status" value="1"/>
</dbReference>
<dbReference type="Gene3D" id="3.40.30.10">
    <property type="entry name" value="Glutaredoxin"/>
    <property type="match status" value="1"/>
</dbReference>
<feature type="region of interest" description="Disordered" evidence="5">
    <location>
        <begin position="233"/>
        <end position="254"/>
    </location>
</feature>
<dbReference type="PANTHER" id="PTHR43986">
    <property type="entry name" value="ELONGATION FACTOR 1-GAMMA"/>
    <property type="match status" value="1"/>
</dbReference>
<evidence type="ECO:0000256" key="2">
    <source>
        <dbReference type="ARBA" id="ARBA00022768"/>
    </source>
</evidence>
<sequence>MSFGKLYGFLANPRTTGILAVAKANNLDIELVETIPATAPADYAKINALGKIPTFVGADGLVLSECIAIYIYVASQNEKTTLLGKTKQDYANILKWMSFYNSEVLPKFGSWYGPLLGRSAYNKKAIDDASKEALKAISVAEEHLQHNTFLVGERITLADIFAASVIARGFDLVFGKQFRDEFPNVTRWFKTIYNQSIYSSVAPPAVFNDEPKLANVPPKKEAAPKAAKAAAKAAPKAAAAPAEEEEESAPKPKHPLELLPRATFALDEWKRFYSNHDTPEALKWFWENVKFDEYSIWKVQYKYNSELTLTFMSNNLIGGFNNRLEASRKYIFGCASVYGENNNSVIEGAFVIRGDEYLPAFDVAPDYESYSFTKLDPTKAEDRAYVDEQWSWEKPVVVEGKEYPHVDGKVFK</sequence>
<dbReference type="FunFam" id="3.40.30.10:FF:000142">
    <property type="entry name" value="Elongation factor 1 gamma"/>
    <property type="match status" value="1"/>
</dbReference>
<dbReference type="OrthoDB" id="249703at2759"/>
<reference evidence="9 10" key="1">
    <citation type="journal article" date="2013" name="BMC Genomics">
        <title>The genome and transcriptome of the pine saprophyte Ophiostoma piceae, and a comparison with the bark beetle-associated pine pathogen Grosmannia clavigera.</title>
        <authorList>
            <person name="Haridas S."/>
            <person name="Wang Y."/>
            <person name="Lim L."/>
            <person name="Massoumi Alamouti S."/>
            <person name="Jackman S."/>
            <person name="Docking R."/>
            <person name="Robertson G."/>
            <person name="Birol I."/>
            <person name="Bohlmann J."/>
            <person name="Breuil C."/>
        </authorList>
    </citation>
    <scope>NUCLEOTIDE SEQUENCE [LARGE SCALE GENOMIC DNA]</scope>
    <source>
        <strain evidence="9 10">UAMH 11346</strain>
    </source>
</reference>
<evidence type="ECO:0000256" key="3">
    <source>
        <dbReference type="ARBA" id="ARBA00022917"/>
    </source>
</evidence>
<dbReference type="AlphaFoldDB" id="S3C9X2"/>
<dbReference type="GO" id="GO:0005737">
    <property type="term" value="C:cytoplasm"/>
    <property type="evidence" value="ECO:0007669"/>
    <property type="project" value="TreeGrafter"/>
</dbReference>
<dbReference type="Pfam" id="PF00043">
    <property type="entry name" value="GST_C"/>
    <property type="match status" value="1"/>
</dbReference>
<dbReference type="InterPro" id="IPR040079">
    <property type="entry name" value="Glutathione_S-Trfase"/>
</dbReference>
<keyword evidence="2 4" id="KW-0251">Elongation factor</keyword>
<dbReference type="PROSITE" id="PS50040">
    <property type="entry name" value="EF1G_C"/>
    <property type="match status" value="1"/>
</dbReference>
<dbReference type="PROSITE" id="PS50405">
    <property type="entry name" value="GST_CTER"/>
    <property type="match status" value="1"/>
</dbReference>
<dbReference type="CDD" id="cd03044">
    <property type="entry name" value="GST_N_EF1Bgamma"/>
    <property type="match status" value="1"/>
</dbReference>
<dbReference type="InterPro" id="IPR036433">
    <property type="entry name" value="EF1B_G_C_sf"/>
</dbReference>
<dbReference type="PROSITE" id="PS50404">
    <property type="entry name" value="GST_NTER"/>
    <property type="match status" value="1"/>
</dbReference>
<dbReference type="HOGENOM" id="CLU_011226_3_0_1"/>
<evidence type="ECO:0000256" key="1">
    <source>
        <dbReference type="ARBA" id="ARBA00007409"/>
    </source>
</evidence>
<dbReference type="GO" id="GO:0003746">
    <property type="term" value="F:translation elongation factor activity"/>
    <property type="evidence" value="ECO:0007669"/>
    <property type="project" value="UniProtKB-UniRule"/>
</dbReference>
<feature type="domain" description="GST N-terminal" evidence="7">
    <location>
        <begin position="2"/>
        <end position="81"/>
    </location>
</feature>
<evidence type="ECO:0000259" key="8">
    <source>
        <dbReference type="PROSITE" id="PS50405"/>
    </source>
</evidence>
<dbReference type="Gene3D" id="1.20.1050.10">
    <property type="match status" value="1"/>
</dbReference>
<feature type="domain" description="GST C-terminal" evidence="8">
    <location>
        <begin position="86"/>
        <end position="218"/>
    </location>
</feature>
<comment type="similarity">
    <text evidence="1">Belongs to the GST superfamily.</text>
</comment>
<feature type="domain" description="EF-1-gamma C-terminal" evidence="6">
    <location>
        <begin position="252"/>
        <end position="412"/>
    </location>
</feature>
<dbReference type="InterPro" id="IPR036249">
    <property type="entry name" value="Thioredoxin-like_sf"/>
</dbReference>
<name>S3C9X2_OPHP1</name>
<proteinExistence type="inferred from homology"/>
<dbReference type="InterPro" id="IPR004046">
    <property type="entry name" value="GST_C"/>
</dbReference>
<dbReference type="FunFam" id="3.30.70.1010:FF:000001">
    <property type="entry name" value="Elongation factor 1-gamma 1"/>
    <property type="match status" value="1"/>
</dbReference>
<dbReference type="InterPro" id="IPR050802">
    <property type="entry name" value="EF-GSTs"/>
</dbReference>
<dbReference type="eggNOG" id="KOG0867">
    <property type="taxonomic scope" value="Eukaryota"/>
</dbReference>
<dbReference type="VEuPathDB" id="FungiDB:F503_07428"/>
<dbReference type="eggNOG" id="KOG1627">
    <property type="taxonomic scope" value="Eukaryota"/>
</dbReference>
<dbReference type="InterPro" id="IPR010987">
    <property type="entry name" value="Glutathione-S-Trfase_C-like"/>
</dbReference>
<dbReference type="SUPFAM" id="SSF52833">
    <property type="entry name" value="Thioredoxin-like"/>
    <property type="match status" value="1"/>
</dbReference>
<dbReference type="InterPro" id="IPR036282">
    <property type="entry name" value="Glutathione-S-Trfase_C_sf"/>
</dbReference>
<evidence type="ECO:0000259" key="7">
    <source>
        <dbReference type="PROSITE" id="PS50404"/>
    </source>
</evidence>
<dbReference type="SFLD" id="SFLDS00019">
    <property type="entry name" value="Glutathione_Transferase_(cytos"/>
    <property type="match status" value="1"/>
</dbReference>
<gene>
    <name evidence="9" type="ORF">F503_07428</name>
</gene>
<dbReference type="SFLD" id="SFLDG00358">
    <property type="entry name" value="Main_(cytGST)"/>
    <property type="match status" value="1"/>
</dbReference>
<dbReference type="Pfam" id="PF00647">
    <property type="entry name" value="EF1G"/>
    <property type="match status" value="1"/>
</dbReference>
<dbReference type="SUPFAM" id="SSF89942">
    <property type="entry name" value="eEF1-gamma domain"/>
    <property type="match status" value="1"/>
</dbReference>
<protein>
    <submittedName>
        <fullName evidence="9">Elongation factor 1-gamma</fullName>
    </submittedName>
</protein>
<dbReference type="SUPFAM" id="SSF47616">
    <property type="entry name" value="GST C-terminal domain-like"/>
    <property type="match status" value="1"/>
</dbReference>
<evidence type="ECO:0000256" key="4">
    <source>
        <dbReference type="PROSITE-ProRule" id="PRU00519"/>
    </source>
</evidence>
<evidence type="ECO:0000259" key="6">
    <source>
        <dbReference type="PROSITE" id="PS50040"/>
    </source>
</evidence>
<evidence type="ECO:0000256" key="5">
    <source>
        <dbReference type="SAM" id="MobiDB-lite"/>
    </source>
</evidence>
<dbReference type="STRING" id="1262450.S3C9X2"/>
<accession>S3C9X2</accession>
<dbReference type="GO" id="GO:0005634">
    <property type="term" value="C:nucleus"/>
    <property type="evidence" value="ECO:0007669"/>
    <property type="project" value="TreeGrafter"/>
</dbReference>
<dbReference type="PANTHER" id="PTHR43986:SF1">
    <property type="entry name" value="ELONGATION FACTOR 1-GAMMA"/>
    <property type="match status" value="1"/>
</dbReference>
<evidence type="ECO:0000313" key="10">
    <source>
        <dbReference type="Proteomes" id="UP000016923"/>
    </source>
</evidence>
<dbReference type="Pfam" id="PF02798">
    <property type="entry name" value="GST_N"/>
    <property type="match status" value="1"/>
</dbReference>
<dbReference type="InterPro" id="IPR001662">
    <property type="entry name" value="EF1B_G_C"/>
</dbReference>